<sequence>MRDSFLIFTVMHLQENSKDIWNMKSLRGKSVKYYTVYSHGVCMCKGDSLAIWNINSVRGKSVKHYTLATGFACAKGFLLDRKLESAAAISKLFDKHLPEQKKPFIKGELQKLIAEWPSEVIKRQKKDDRLVLGKALVEDNP</sequence>
<dbReference type="Gramene" id="TVU03349">
    <property type="protein sequence ID" value="TVU03349"/>
    <property type="gene ID" value="EJB05_51111"/>
</dbReference>
<dbReference type="AlphaFoldDB" id="A0A5J9SWK6"/>
<comment type="caution">
    <text evidence="1">The sequence shown here is derived from an EMBL/GenBank/DDBJ whole genome shotgun (WGS) entry which is preliminary data.</text>
</comment>
<evidence type="ECO:0000313" key="2">
    <source>
        <dbReference type="Proteomes" id="UP000324897"/>
    </source>
</evidence>
<protein>
    <submittedName>
        <fullName evidence="1">Uncharacterized protein</fullName>
    </submittedName>
</protein>
<dbReference type="EMBL" id="RWGY01000191">
    <property type="protein sequence ID" value="TVU03349.1"/>
    <property type="molecule type" value="Genomic_DNA"/>
</dbReference>
<dbReference type="PANTHER" id="PTHR47604:SF1">
    <property type="entry name" value="ADENYLYL CYCLASE"/>
    <property type="match status" value="1"/>
</dbReference>
<dbReference type="PANTHER" id="PTHR47604">
    <property type="entry name" value="ADENYLYL CYCLASE"/>
    <property type="match status" value="1"/>
</dbReference>
<keyword evidence="2" id="KW-1185">Reference proteome</keyword>
<gene>
    <name evidence="1" type="ORF">EJB05_51111</name>
</gene>
<accession>A0A5J9SWK6</accession>
<proteinExistence type="predicted"/>
<dbReference type="Proteomes" id="UP000324897">
    <property type="component" value="Unassembled WGS sequence"/>
</dbReference>
<dbReference type="OrthoDB" id="2016320at2759"/>
<feature type="non-terminal residue" evidence="1">
    <location>
        <position position="1"/>
    </location>
</feature>
<organism evidence="1 2">
    <name type="scientific">Eragrostis curvula</name>
    <name type="common">weeping love grass</name>
    <dbReference type="NCBI Taxonomy" id="38414"/>
    <lineage>
        <taxon>Eukaryota</taxon>
        <taxon>Viridiplantae</taxon>
        <taxon>Streptophyta</taxon>
        <taxon>Embryophyta</taxon>
        <taxon>Tracheophyta</taxon>
        <taxon>Spermatophyta</taxon>
        <taxon>Magnoliopsida</taxon>
        <taxon>Liliopsida</taxon>
        <taxon>Poales</taxon>
        <taxon>Poaceae</taxon>
        <taxon>PACMAD clade</taxon>
        <taxon>Chloridoideae</taxon>
        <taxon>Eragrostideae</taxon>
        <taxon>Eragrostidinae</taxon>
        <taxon>Eragrostis</taxon>
    </lineage>
</organism>
<reference evidence="1 2" key="1">
    <citation type="journal article" date="2019" name="Sci. Rep.">
        <title>A high-quality genome of Eragrostis curvula grass provides insights into Poaceae evolution and supports new strategies to enhance forage quality.</title>
        <authorList>
            <person name="Carballo J."/>
            <person name="Santos B.A.C.M."/>
            <person name="Zappacosta D."/>
            <person name="Garbus I."/>
            <person name="Selva J.P."/>
            <person name="Gallo C.A."/>
            <person name="Diaz A."/>
            <person name="Albertini E."/>
            <person name="Caccamo M."/>
            <person name="Echenique V."/>
        </authorList>
    </citation>
    <scope>NUCLEOTIDE SEQUENCE [LARGE SCALE GENOMIC DNA]</scope>
    <source>
        <strain evidence="2">cv. Victoria</strain>
        <tissue evidence="1">Leaf</tissue>
    </source>
</reference>
<name>A0A5J9SWK6_9POAL</name>
<evidence type="ECO:0000313" key="1">
    <source>
        <dbReference type="EMBL" id="TVU03349.1"/>
    </source>
</evidence>